<dbReference type="OrthoDB" id="74314at2759"/>
<dbReference type="AlphaFoldDB" id="A0A0D8Y8F0"/>
<proteinExistence type="predicted"/>
<accession>A0A0D8Y8F0</accession>
<reference evidence="1 2" key="1">
    <citation type="submission" date="2013-11" db="EMBL/GenBank/DDBJ databases">
        <title>Draft genome of the bovine lungworm Dictyocaulus viviparus.</title>
        <authorList>
            <person name="Mitreva M."/>
        </authorList>
    </citation>
    <scope>NUCLEOTIDE SEQUENCE [LARGE SCALE GENOMIC DNA]</scope>
    <source>
        <strain evidence="1 2">HannoverDv2000</strain>
    </source>
</reference>
<keyword evidence="2" id="KW-1185">Reference proteome</keyword>
<organism evidence="1 2">
    <name type="scientific">Dictyocaulus viviparus</name>
    <name type="common">Bovine lungworm</name>
    <dbReference type="NCBI Taxonomy" id="29172"/>
    <lineage>
        <taxon>Eukaryota</taxon>
        <taxon>Metazoa</taxon>
        <taxon>Ecdysozoa</taxon>
        <taxon>Nematoda</taxon>
        <taxon>Chromadorea</taxon>
        <taxon>Rhabditida</taxon>
        <taxon>Rhabditina</taxon>
        <taxon>Rhabditomorpha</taxon>
        <taxon>Strongyloidea</taxon>
        <taxon>Metastrongylidae</taxon>
        <taxon>Dictyocaulus</taxon>
    </lineage>
</organism>
<reference evidence="2" key="2">
    <citation type="journal article" date="2016" name="Sci. Rep.">
        <title>Dictyocaulus viviparus genome, variome and transcriptome elucidate lungworm biology and support future intervention.</title>
        <authorList>
            <person name="McNulty S.N."/>
            <person name="Strube C."/>
            <person name="Rosa B.A."/>
            <person name="Martin J.C."/>
            <person name="Tyagi R."/>
            <person name="Choi Y.J."/>
            <person name="Wang Q."/>
            <person name="Hallsworth Pepin K."/>
            <person name="Zhang X."/>
            <person name="Ozersky P."/>
            <person name="Wilson R.K."/>
            <person name="Sternberg P.W."/>
            <person name="Gasser R.B."/>
            <person name="Mitreva M."/>
        </authorList>
    </citation>
    <scope>NUCLEOTIDE SEQUENCE [LARGE SCALE GENOMIC DNA]</scope>
    <source>
        <strain evidence="2">HannoverDv2000</strain>
    </source>
</reference>
<evidence type="ECO:0000313" key="1">
    <source>
        <dbReference type="EMBL" id="KJH52249.1"/>
    </source>
</evidence>
<dbReference type="EMBL" id="KN716168">
    <property type="protein sequence ID" value="KJH52249.1"/>
    <property type="molecule type" value="Genomic_DNA"/>
</dbReference>
<protein>
    <submittedName>
        <fullName evidence="1">Uncharacterized protein</fullName>
    </submittedName>
</protein>
<dbReference type="Proteomes" id="UP000053766">
    <property type="component" value="Unassembled WGS sequence"/>
</dbReference>
<evidence type="ECO:0000313" key="2">
    <source>
        <dbReference type="Proteomes" id="UP000053766"/>
    </source>
</evidence>
<gene>
    <name evidence="1" type="ORF">DICVIV_01577</name>
</gene>
<dbReference type="STRING" id="29172.A0A0D8Y8F0"/>
<name>A0A0D8Y8F0_DICVI</name>
<sequence>MRSVVAGRRIEVEEVISGCVAKMLLYLHPIVVQWDFSASFLADLDSSHVWDDTLERQHFGPLKDLLTTGDYVKPTRLIAALVLVLSVNRCTVDAATRQF</sequence>